<dbReference type="EMBL" id="JAIVGD010000018">
    <property type="protein sequence ID" value="KAH0754246.1"/>
    <property type="molecule type" value="Genomic_DNA"/>
</dbReference>
<name>A0ABQ7UQW1_SOLTU</name>
<reference evidence="1 2" key="1">
    <citation type="journal article" date="2021" name="bioRxiv">
        <title>Chromosome-scale and haplotype-resolved genome assembly of a tetraploid potato cultivar.</title>
        <authorList>
            <person name="Sun H."/>
            <person name="Jiao W.-B."/>
            <person name="Krause K."/>
            <person name="Campoy J.A."/>
            <person name="Goel M."/>
            <person name="Folz-Donahue K."/>
            <person name="Kukat C."/>
            <person name="Huettel B."/>
            <person name="Schneeberger K."/>
        </authorList>
    </citation>
    <scope>NUCLEOTIDE SEQUENCE [LARGE SCALE GENOMIC DNA]</scope>
    <source>
        <strain evidence="1">SolTubOtavaFocal</strain>
        <tissue evidence="1">Leaves</tissue>
    </source>
</reference>
<dbReference type="Proteomes" id="UP000826656">
    <property type="component" value="Unassembled WGS sequence"/>
</dbReference>
<protein>
    <submittedName>
        <fullName evidence="1">Uncharacterized protein</fullName>
    </submittedName>
</protein>
<gene>
    <name evidence="1" type="ORF">KY290_024516</name>
</gene>
<accession>A0ABQ7UQW1</accession>
<organism evidence="1 2">
    <name type="scientific">Solanum tuberosum</name>
    <name type="common">Potato</name>
    <dbReference type="NCBI Taxonomy" id="4113"/>
    <lineage>
        <taxon>Eukaryota</taxon>
        <taxon>Viridiplantae</taxon>
        <taxon>Streptophyta</taxon>
        <taxon>Embryophyta</taxon>
        <taxon>Tracheophyta</taxon>
        <taxon>Spermatophyta</taxon>
        <taxon>Magnoliopsida</taxon>
        <taxon>eudicotyledons</taxon>
        <taxon>Gunneridae</taxon>
        <taxon>Pentapetalae</taxon>
        <taxon>asterids</taxon>
        <taxon>lamiids</taxon>
        <taxon>Solanales</taxon>
        <taxon>Solanaceae</taxon>
        <taxon>Solanoideae</taxon>
        <taxon>Solaneae</taxon>
        <taxon>Solanum</taxon>
    </lineage>
</organism>
<proteinExistence type="predicted"/>
<evidence type="ECO:0000313" key="2">
    <source>
        <dbReference type="Proteomes" id="UP000826656"/>
    </source>
</evidence>
<sequence>MIIESVYSRYSAGSSGNFGNSAAAICYYTVLEILKTQLLQYYIVREIPEIMETQLLQ</sequence>
<comment type="caution">
    <text evidence="1">The sequence shown here is derived from an EMBL/GenBank/DDBJ whole genome shotgun (WGS) entry which is preliminary data.</text>
</comment>
<evidence type="ECO:0000313" key="1">
    <source>
        <dbReference type="EMBL" id="KAH0754246.1"/>
    </source>
</evidence>
<keyword evidence="2" id="KW-1185">Reference proteome</keyword>